<reference evidence="9" key="1">
    <citation type="submission" date="2021-02" db="EMBL/GenBank/DDBJ databases">
        <authorList>
            <person name="Nowell W R."/>
        </authorList>
    </citation>
    <scope>NUCLEOTIDE SEQUENCE</scope>
</reference>
<comment type="caution">
    <text evidence="6">Lacks conserved residue(s) required for the propagation of feature annotation.</text>
</comment>
<dbReference type="PROSITE" id="PS50941">
    <property type="entry name" value="CHIT_BIND_I_2"/>
    <property type="match status" value="1"/>
</dbReference>
<feature type="disulfide bond" evidence="6">
    <location>
        <begin position="43"/>
        <end position="55"/>
    </location>
</feature>
<sequence length="277" mass="31798">MRIIQVSFILIIFFSVILHEIKGNLVSEFIQFLKRLIQSNCSCSQNECCSKWGYCGRTDAYCGQDCQSGPCKISFKTIHTNFDITPEIFACIFTNIDNDLRDRRLKGFKEAMKFMKWQPVNSTEAAIFLAHVSHETDGLKTLAEYCSKQGTCNNYQTSWCSIEASPNKKYYGRGWFQLSYPCNYYNAGKALGFDLLNNPDLVSKIDKIAALTAIWYFKETEMNQLAQQDNFGGTTRKLNEYECSGKAGYHMQAERIQTYHRVRKCFDLPEATTNLTC</sequence>
<dbReference type="SMART" id="SM00270">
    <property type="entry name" value="ChtBD1"/>
    <property type="match status" value="1"/>
</dbReference>
<proteinExistence type="predicted"/>
<organism evidence="9 10">
    <name type="scientific">Rotaria sordida</name>
    <dbReference type="NCBI Taxonomy" id="392033"/>
    <lineage>
        <taxon>Eukaryota</taxon>
        <taxon>Metazoa</taxon>
        <taxon>Spiralia</taxon>
        <taxon>Gnathifera</taxon>
        <taxon>Rotifera</taxon>
        <taxon>Eurotatoria</taxon>
        <taxon>Bdelloidea</taxon>
        <taxon>Philodinida</taxon>
        <taxon>Philodinidae</taxon>
        <taxon>Rotaria</taxon>
    </lineage>
</organism>
<dbReference type="SUPFAM" id="SSF53955">
    <property type="entry name" value="Lysozyme-like"/>
    <property type="match status" value="1"/>
</dbReference>
<dbReference type="SUPFAM" id="SSF57016">
    <property type="entry name" value="Plant lectins/antimicrobial peptides"/>
    <property type="match status" value="1"/>
</dbReference>
<dbReference type="EMBL" id="CAJNOL010001326">
    <property type="protein sequence ID" value="CAF1337328.1"/>
    <property type="molecule type" value="Genomic_DNA"/>
</dbReference>
<dbReference type="PANTHER" id="PTHR22595:SF197">
    <property type="entry name" value="CHITINASE FAMILY PROTEIN"/>
    <property type="match status" value="1"/>
</dbReference>
<keyword evidence="10" id="KW-1185">Reference proteome</keyword>
<dbReference type="CDD" id="cd00325">
    <property type="entry name" value="chitinase_GH19"/>
    <property type="match status" value="1"/>
</dbReference>
<dbReference type="Proteomes" id="UP000663870">
    <property type="component" value="Unassembled WGS sequence"/>
</dbReference>
<dbReference type="AlphaFoldDB" id="A0A815GBV3"/>
<feature type="domain" description="Chitin-binding type-1" evidence="8">
    <location>
        <begin position="38"/>
        <end position="73"/>
    </location>
</feature>
<keyword evidence="2" id="KW-0378">Hydrolase</keyword>
<evidence type="ECO:0000256" key="1">
    <source>
        <dbReference type="ARBA" id="ARBA00022669"/>
    </source>
</evidence>
<name>A0A815GBV3_9BILA</name>
<accession>A0A815GBV3</accession>
<keyword evidence="7" id="KW-0732">Signal</keyword>
<keyword evidence="4" id="KW-0326">Glycosidase</keyword>
<evidence type="ECO:0000256" key="2">
    <source>
        <dbReference type="ARBA" id="ARBA00022801"/>
    </source>
</evidence>
<dbReference type="CDD" id="cd00035">
    <property type="entry name" value="ChtBD1"/>
    <property type="match status" value="1"/>
</dbReference>
<dbReference type="InterPro" id="IPR000726">
    <property type="entry name" value="Glyco_hydro_19_cat"/>
</dbReference>
<dbReference type="GO" id="GO:0006032">
    <property type="term" value="P:chitin catabolic process"/>
    <property type="evidence" value="ECO:0007669"/>
    <property type="project" value="InterPro"/>
</dbReference>
<dbReference type="GO" id="GO:0000272">
    <property type="term" value="P:polysaccharide catabolic process"/>
    <property type="evidence" value="ECO:0007669"/>
    <property type="project" value="UniProtKB-KW"/>
</dbReference>
<evidence type="ECO:0000313" key="9">
    <source>
        <dbReference type="EMBL" id="CAF1337328.1"/>
    </source>
</evidence>
<feature type="disulfide bond" evidence="6">
    <location>
        <begin position="48"/>
        <end position="62"/>
    </location>
</feature>
<dbReference type="Gene3D" id="1.10.530.10">
    <property type="match status" value="1"/>
</dbReference>
<feature type="signal peptide" evidence="7">
    <location>
        <begin position="1"/>
        <end position="23"/>
    </location>
</feature>
<feature type="chain" id="PRO_5032639573" description="Chitin-binding type-1 domain-containing protein" evidence="7">
    <location>
        <begin position="24"/>
        <end position="277"/>
    </location>
</feature>
<dbReference type="InterPro" id="IPR001002">
    <property type="entry name" value="Chitin-bd_1"/>
</dbReference>
<keyword evidence="1 6" id="KW-0147">Chitin-binding</keyword>
<dbReference type="InterPro" id="IPR018371">
    <property type="entry name" value="Chitin-binding_1_CS"/>
</dbReference>
<gene>
    <name evidence="9" type="ORF">JXQ802_LOCUS31384</name>
</gene>
<comment type="caution">
    <text evidence="9">The sequence shown here is derived from an EMBL/GenBank/DDBJ whole genome shotgun (WGS) entry which is preliminary data.</text>
</comment>
<evidence type="ECO:0000256" key="6">
    <source>
        <dbReference type="PROSITE-ProRule" id="PRU00261"/>
    </source>
</evidence>
<evidence type="ECO:0000259" key="8">
    <source>
        <dbReference type="PROSITE" id="PS50941"/>
    </source>
</evidence>
<dbReference type="GO" id="GO:0004568">
    <property type="term" value="F:chitinase activity"/>
    <property type="evidence" value="ECO:0007669"/>
    <property type="project" value="InterPro"/>
</dbReference>
<keyword evidence="5" id="KW-0624">Polysaccharide degradation</keyword>
<dbReference type="Gene3D" id="3.30.20.10">
    <property type="entry name" value="Endochitinase, domain 2"/>
    <property type="match status" value="1"/>
</dbReference>
<dbReference type="PANTHER" id="PTHR22595">
    <property type="entry name" value="CHITINASE-RELATED"/>
    <property type="match status" value="1"/>
</dbReference>
<dbReference type="Pfam" id="PF00182">
    <property type="entry name" value="Glyco_hydro_19"/>
    <property type="match status" value="1"/>
</dbReference>
<dbReference type="InterPro" id="IPR036861">
    <property type="entry name" value="Endochitinase-like_sf"/>
</dbReference>
<evidence type="ECO:0000256" key="5">
    <source>
        <dbReference type="ARBA" id="ARBA00023326"/>
    </source>
</evidence>
<protein>
    <recommendedName>
        <fullName evidence="8">Chitin-binding type-1 domain-containing protein</fullName>
    </recommendedName>
</protein>
<dbReference type="Pfam" id="PF00187">
    <property type="entry name" value="Chitin_bind_1"/>
    <property type="match status" value="1"/>
</dbReference>
<dbReference type="GO" id="GO:0008061">
    <property type="term" value="F:chitin binding"/>
    <property type="evidence" value="ECO:0007669"/>
    <property type="project" value="UniProtKB-UniRule"/>
</dbReference>
<evidence type="ECO:0000256" key="4">
    <source>
        <dbReference type="ARBA" id="ARBA00023295"/>
    </source>
</evidence>
<dbReference type="Gene3D" id="3.30.60.10">
    <property type="entry name" value="Endochitinase-like"/>
    <property type="match status" value="1"/>
</dbReference>
<evidence type="ECO:0000256" key="7">
    <source>
        <dbReference type="SAM" id="SignalP"/>
    </source>
</evidence>
<evidence type="ECO:0000313" key="10">
    <source>
        <dbReference type="Proteomes" id="UP000663870"/>
    </source>
</evidence>
<keyword evidence="3" id="KW-0119">Carbohydrate metabolism</keyword>
<dbReference type="GO" id="GO:0016998">
    <property type="term" value="P:cell wall macromolecule catabolic process"/>
    <property type="evidence" value="ECO:0007669"/>
    <property type="project" value="InterPro"/>
</dbReference>
<evidence type="ECO:0000256" key="3">
    <source>
        <dbReference type="ARBA" id="ARBA00023277"/>
    </source>
</evidence>
<keyword evidence="6" id="KW-1015">Disulfide bond</keyword>
<dbReference type="InterPro" id="IPR023346">
    <property type="entry name" value="Lysozyme-like_dom_sf"/>
</dbReference>
<dbReference type="PROSITE" id="PS00026">
    <property type="entry name" value="CHIT_BIND_I_1"/>
    <property type="match status" value="1"/>
</dbReference>